<dbReference type="OrthoDB" id="5244559at2"/>
<keyword evidence="3" id="KW-1185">Reference proteome</keyword>
<comment type="caution">
    <text evidence="2">The sequence shown here is derived from an EMBL/GenBank/DDBJ whole genome shotgun (WGS) entry which is preliminary data.</text>
</comment>
<dbReference type="Pfam" id="PF22743">
    <property type="entry name" value="PspAA"/>
    <property type="match status" value="1"/>
</dbReference>
<accession>A0A1Z5HS26</accession>
<evidence type="ECO:0000313" key="2">
    <source>
        <dbReference type="EMBL" id="GAW92326.1"/>
    </source>
</evidence>
<proteinExistence type="predicted"/>
<dbReference type="Proteomes" id="UP000197032">
    <property type="component" value="Unassembled WGS sequence"/>
</dbReference>
<evidence type="ECO:0000313" key="3">
    <source>
        <dbReference type="Proteomes" id="UP000197032"/>
    </source>
</evidence>
<dbReference type="AlphaFoldDB" id="A0A1Z5HS26"/>
<reference evidence="3" key="1">
    <citation type="journal article" date="2017" name="Appl. Environ. Microbiol.">
        <title>Genomic analysis of Calderihabitans maritimus KKC1, a thermophilic hydrogenogenic carboxydotrophic bacterium isolated from marine sediment.</title>
        <authorList>
            <person name="Omae K."/>
            <person name="Yoneda Y."/>
            <person name="Fukuyama Y."/>
            <person name="Yoshida T."/>
            <person name="Sako Y."/>
        </authorList>
    </citation>
    <scope>NUCLEOTIDE SEQUENCE [LARGE SCALE GENOMIC DNA]</scope>
    <source>
        <strain evidence="3">KKC1</strain>
    </source>
</reference>
<dbReference type="RefSeq" id="WP_088553707.1">
    <property type="nucleotide sequence ID" value="NZ_BDGJ01000071.1"/>
</dbReference>
<sequence>MIIRIQGEGQYELSGEDLKELDRIDNEMLGAVEDGDEERFRATFSAVLSLIRGKGRKLPDTELKESDLIIPPADITLEEAREMFTEYPRELQKE</sequence>
<dbReference type="InterPro" id="IPR054437">
    <property type="entry name" value="PspA-assoc_dom"/>
</dbReference>
<evidence type="ECO:0000259" key="1">
    <source>
        <dbReference type="Pfam" id="PF22743"/>
    </source>
</evidence>
<name>A0A1Z5HS26_9FIRM</name>
<gene>
    <name evidence="2" type="ORF">KKC1_14820</name>
</gene>
<feature type="domain" description="PspA-associated" evidence="1">
    <location>
        <begin position="1"/>
        <end position="86"/>
    </location>
</feature>
<protein>
    <recommendedName>
        <fullName evidence="1">PspA-associated domain-containing protein</fullName>
    </recommendedName>
</protein>
<organism evidence="2 3">
    <name type="scientific">Calderihabitans maritimus</name>
    <dbReference type="NCBI Taxonomy" id="1246530"/>
    <lineage>
        <taxon>Bacteria</taxon>
        <taxon>Bacillati</taxon>
        <taxon>Bacillota</taxon>
        <taxon>Clostridia</taxon>
        <taxon>Neomoorellales</taxon>
        <taxon>Calderihabitantaceae</taxon>
        <taxon>Calderihabitans</taxon>
    </lineage>
</organism>
<dbReference type="EMBL" id="BDGJ01000071">
    <property type="protein sequence ID" value="GAW92326.1"/>
    <property type="molecule type" value="Genomic_DNA"/>
</dbReference>